<dbReference type="AlphaFoldDB" id="A0A034W6M1"/>
<protein>
    <recommendedName>
        <fullName evidence="2">DUF4371 domain-containing protein</fullName>
    </recommendedName>
</protein>
<sequence length="130" mass="14045">TADGQIMKLNALNCKNTLKVVANNIRNHITNELKNKLLSLKIDSATRLCRNIFGISAQYINAVEIKSIILGMIELKGAGSSGAKNLATEVVKVLNKYNINLNQIVPITSDNSASMLKTTKTLLGAIAEHV</sequence>
<dbReference type="InterPro" id="IPR012337">
    <property type="entry name" value="RNaseH-like_sf"/>
</dbReference>
<evidence type="ECO:0008006" key="2">
    <source>
        <dbReference type="Google" id="ProtNLM"/>
    </source>
</evidence>
<organism evidence="1">
    <name type="scientific">Bactrocera dorsalis</name>
    <name type="common">Oriental fruit fly</name>
    <name type="synonym">Dacus dorsalis</name>
    <dbReference type="NCBI Taxonomy" id="27457"/>
    <lineage>
        <taxon>Eukaryota</taxon>
        <taxon>Metazoa</taxon>
        <taxon>Ecdysozoa</taxon>
        <taxon>Arthropoda</taxon>
        <taxon>Hexapoda</taxon>
        <taxon>Insecta</taxon>
        <taxon>Pterygota</taxon>
        <taxon>Neoptera</taxon>
        <taxon>Endopterygota</taxon>
        <taxon>Diptera</taxon>
        <taxon>Brachycera</taxon>
        <taxon>Muscomorpha</taxon>
        <taxon>Tephritoidea</taxon>
        <taxon>Tephritidae</taxon>
        <taxon>Bactrocera</taxon>
        <taxon>Bactrocera</taxon>
    </lineage>
</organism>
<reference evidence="1" key="1">
    <citation type="journal article" date="2014" name="BMC Genomics">
        <title>Characterizing the developmental transcriptome of the oriental fruit fly, Bactrocera dorsalis (Diptera: Tephritidae) through comparative genomic analysis with Drosophila melanogaster utilizing modENCODE datasets.</title>
        <authorList>
            <person name="Geib S.M."/>
            <person name="Calla B."/>
            <person name="Hall B."/>
            <person name="Hou S."/>
            <person name="Manoukis N.C."/>
        </authorList>
    </citation>
    <scope>NUCLEOTIDE SEQUENCE</scope>
    <source>
        <strain evidence="1">Punador</strain>
    </source>
</reference>
<proteinExistence type="predicted"/>
<dbReference type="OrthoDB" id="5103at2759"/>
<dbReference type="EMBL" id="GAKP01008588">
    <property type="protein sequence ID" value="JAC50364.1"/>
    <property type="molecule type" value="Transcribed_RNA"/>
</dbReference>
<feature type="non-terminal residue" evidence="1">
    <location>
        <position position="1"/>
    </location>
</feature>
<name>A0A034W6M1_BACDO</name>
<dbReference type="SUPFAM" id="SSF53098">
    <property type="entry name" value="Ribonuclease H-like"/>
    <property type="match status" value="1"/>
</dbReference>
<evidence type="ECO:0000313" key="1">
    <source>
        <dbReference type="EMBL" id="JAC50364.1"/>
    </source>
</evidence>
<accession>A0A034W6M1</accession>